<dbReference type="Proteomes" id="UP000800235">
    <property type="component" value="Unassembled WGS sequence"/>
</dbReference>
<organism evidence="1 2">
    <name type="scientific">Tothia fuscella</name>
    <dbReference type="NCBI Taxonomy" id="1048955"/>
    <lineage>
        <taxon>Eukaryota</taxon>
        <taxon>Fungi</taxon>
        <taxon>Dikarya</taxon>
        <taxon>Ascomycota</taxon>
        <taxon>Pezizomycotina</taxon>
        <taxon>Dothideomycetes</taxon>
        <taxon>Pleosporomycetidae</taxon>
        <taxon>Venturiales</taxon>
        <taxon>Cylindrosympodiaceae</taxon>
        <taxon>Tothia</taxon>
    </lineage>
</organism>
<gene>
    <name evidence="1" type="ORF">EJ08DRAFT_226663</name>
</gene>
<feature type="non-terminal residue" evidence="1">
    <location>
        <position position="1"/>
    </location>
</feature>
<dbReference type="EMBL" id="MU007011">
    <property type="protein sequence ID" value="KAF2436118.1"/>
    <property type="molecule type" value="Genomic_DNA"/>
</dbReference>
<evidence type="ECO:0000313" key="1">
    <source>
        <dbReference type="EMBL" id="KAF2436118.1"/>
    </source>
</evidence>
<protein>
    <submittedName>
        <fullName evidence="1">Uncharacterized protein</fullName>
    </submittedName>
</protein>
<accession>A0A9P4U4J2</accession>
<reference evidence="1" key="1">
    <citation type="journal article" date="2020" name="Stud. Mycol.">
        <title>101 Dothideomycetes genomes: a test case for predicting lifestyles and emergence of pathogens.</title>
        <authorList>
            <person name="Haridas S."/>
            <person name="Albert R."/>
            <person name="Binder M."/>
            <person name="Bloem J."/>
            <person name="Labutti K."/>
            <person name="Salamov A."/>
            <person name="Andreopoulos B."/>
            <person name="Baker S."/>
            <person name="Barry K."/>
            <person name="Bills G."/>
            <person name="Bluhm B."/>
            <person name="Cannon C."/>
            <person name="Castanera R."/>
            <person name="Culley D."/>
            <person name="Daum C."/>
            <person name="Ezra D."/>
            <person name="Gonzalez J."/>
            <person name="Henrissat B."/>
            <person name="Kuo A."/>
            <person name="Liang C."/>
            <person name="Lipzen A."/>
            <person name="Lutzoni F."/>
            <person name="Magnuson J."/>
            <person name="Mondo S."/>
            <person name="Nolan M."/>
            <person name="Ohm R."/>
            <person name="Pangilinan J."/>
            <person name="Park H.-J."/>
            <person name="Ramirez L."/>
            <person name="Alfaro M."/>
            <person name="Sun H."/>
            <person name="Tritt A."/>
            <person name="Yoshinaga Y."/>
            <person name="Zwiers L.-H."/>
            <person name="Turgeon B."/>
            <person name="Goodwin S."/>
            <person name="Spatafora J."/>
            <person name="Crous P."/>
            <person name="Grigoriev I."/>
        </authorList>
    </citation>
    <scope>NUCLEOTIDE SEQUENCE</scope>
    <source>
        <strain evidence="1">CBS 130266</strain>
    </source>
</reference>
<keyword evidence="2" id="KW-1185">Reference proteome</keyword>
<dbReference type="OrthoDB" id="5371818at2759"/>
<evidence type="ECO:0000313" key="2">
    <source>
        <dbReference type="Proteomes" id="UP000800235"/>
    </source>
</evidence>
<name>A0A9P4U4J2_9PEZI</name>
<sequence>AVLAAPLCSHSSLCSKHHRFHQSSIVAIISDYNSMQSSLEVKRSISTKLIKKSFLKLPSFITDSPVDEVLGDRKNRDIEILESRTVVSRIGAQGKIRSLSVKDIDVNLVEYVLFIN</sequence>
<comment type="caution">
    <text evidence="1">The sequence shown here is derived from an EMBL/GenBank/DDBJ whole genome shotgun (WGS) entry which is preliminary data.</text>
</comment>
<proteinExistence type="predicted"/>
<dbReference type="AlphaFoldDB" id="A0A9P4U4J2"/>